<keyword evidence="3" id="KW-0653">Protein transport</keyword>
<keyword evidence="7" id="KW-1185">Reference proteome</keyword>
<dbReference type="InterPro" id="IPR017109">
    <property type="entry name" value="AP4_complex_esu"/>
</dbReference>
<keyword evidence="2" id="KW-0813">Transport</keyword>
<proteinExistence type="predicted"/>
<evidence type="ECO:0000313" key="7">
    <source>
        <dbReference type="Proteomes" id="UP000001568"/>
    </source>
</evidence>
<dbReference type="GO" id="GO:0006886">
    <property type="term" value="P:intracellular protein transport"/>
    <property type="evidence" value="ECO:0007669"/>
    <property type="project" value="InterPro"/>
</dbReference>
<dbReference type="Proteomes" id="UP000001568">
    <property type="component" value="Chromosome 12"/>
</dbReference>
<protein>
    <recommendedName>
        <fullName evidence="5">Clathrin/coatomer adaptor adaptin-like N-terminal domain-containing protein</fullName>
    </recommendedName>
</protein>
<feature type="domain" description="Clathrin/coatomer adaptor adaptin-like N-terminal" evidence="5">
    <location>
        <begin position="41"/>
        <end position="581"/>
    </location>
</feature>
<evidence type="ECO:0000259" key="5">
    <source>
        <dbReference type="Pfam" id="PF01602"/>
    </source>
</evidence>
<evidence type="ECO:0000313" key="6">
    <source>
        <dbReference type="EMBL" id="ABO99044.1"/>
    </source>
</evidence>
<dbReference type="OMA" id="QSHYRED"/>
<dbReference type="Pfam" id="PF01602">
    <property type="entry name" value="Adaptin_N"/>
    <property type="match status" value="1"/>
</dbReference>
<name>A4S5C9_OSTLU</name>
<dbReference type="EMBL" id="CP000592">
    <property type="protein sequence ID" value="ABO99044.1"/>
    <property type="molecule type" value="Genomic_DNA"/>
</dbReference>
<dbReference type="STRING" id="436017.A4S5C9"/>
<dbReference type="InterPro" id="IPR050840">
    <property type="entry name" value="Adaptor_Complx_Large_Subunit"/>
</dbReference>
<dbReference type="HOGENOM" id="CLU_003824_3_2_1"/>
<dbReference type="eggNOG" id="KOG1062">
    <property type="taxonomic scope" value="Eukaryota"/>
</dbReference>
<dbReference type="RefSeq" id="XP_001420751.1">
    <property type="nucleotide sequence ID" value="XM_001420714.1"/>
</dbReference>
<evidence type="ECO:0000256" key="4">
    <source>
        <dbReference type="ARBA" id="ARBA00023136"/>
    </source>
</evidence>
<evidence type="ECO:0000256" key="3">
    <source>
        <dbReference type="ARBA" id="ARBA00022927"/>
    </source>
</evidence>
<feature type="non-terminal residue" evidence="6">
    <location>
        <position position="630"/>
    </location>
</feature>
<comment type="subcellular location">
    <subcellularLocation>
        <location evidence="1">Endomembrane system</location>
    </subcellularLocation>
</comment>
<dbReference type="PANTHER" id="PTHR22780">
    <property type="entry name" value="ADAPTIN, ALPHA/GAMMA/EPSILON"/>
    <property type="match status" value="1"/>
</dbReference>
<dbReference type="OrthoDB" id="29308at2759"/>
<keyword evidence="4" id="KW-0472">Membrane</keyword>
<dbReference type="GeneID" id="5004851"/>
<dbReference type="GO" id="GO:0012505">
    <property type="term" value="C:endomembrane system"/>
    <property type="evidence" value="ECO:0007669"/>
    <property type="project" value="UniProtKB-SubCell"/>
</dbReference>
<reference evidence="6 7" key="1">
    <citation type="journal article" date="2007" name="Proc. Natl. Acad. Sci. U.S.A.">
        <title>The tiny eukaryote Ostreococcus provides genomic insights into the paradox of plankton speciation.</title>
        <authorList>
            <person name="Palenik B."/>
            <person name="Grimwood J."/>
            <person name="Aerts A."/>
            <person name="Rouze P."/>
            <person name="Salamov A."/>
            <person name="Putnam N."/>
            <person name="Dupont C."/>
            <person name="Jorgensen R."/>
            <person name="Derelle E."/>
            <person name="Rombauts S."/>
            <person name="Zhou K."/>
            <person name="Otillar R."/>
            <person name="Merchant S.S."/>
            <person name="Podell S."/>
            <person name="Gaasterland T."/>
            <person name="Napoli C."/>
            <person name="Gendler K."/>
            <person name="Manuell A."/>
            <person name="Tai V."/>
            <person name="Vallon O."/>
            <person name="Piganeau G."/>
            <person name="Jancek S."/>
            <person name="Heijde M."/>
            <person name="Jabbari K."/>
            <person name="Bowler C."/>
            <person name="Lohr M."/>
            <person name="Robbens S."/>
            <person name="Werner G."/>
            <person name="Dubchak I."/>
            <person name="Pazour G.J."/>
            <person name="Ren Q."/>
            <person name="Paulsen I."/>
            <person name="Delwiche C."/>
            <person name="Schmutz J."/>
            <person name="Rokhsar D."/>
            <person name="Van de Peer Y."/>
            <person name="Moreau H."/>
            <person name="Grigoriev I.V."/>
        </authorList>
    </citation>
    <scope>NUCLEOTIDE SEQUENCE [LARGE SCALE GENOMIC DNA]</scope>
    <source>
        <strain evidence="6 7">CCE9901</strain>
    </source>
</reference>
<dbReference type="KEGG" id="olu:OSTLU_39338"/>
<accession>A4S5C9</accession>
<evidence type="ECO:0000256" key="2">
    <source>
        <dbReference type="ARBA" id="ARBA00022448"/>
    </source>
</evidence>
<dbReference type="InterPro" id="IPR011989">
    <property type="entry name" value="ARM-like"/>
</dbReference>
<dbReference type="GO" id="GO:0016192">
    <property type="term" value="P:vesicle-mediated transport"/>
    <property type="evidence" value="ECO:0007669"/>
    <property type="project" value="InterPro"/>
</dbReference>
<dbReference type="Gene3D" id="1.25.10.10">
    <property type="entry name" value="Leucine-rich Repeat Variant"/>
    <property type="match status" value="1"/>
</dbReference>
<gene>
    <name evidence="6" type="ORF">OSTLU_39338</name>
</gene>
<dbReference type="SUPFAM" id="SSF48371">
    <property type="entry name" value="ARM repeat"/>
    <property type="match status" value="1"/>
</dbReference>
<dbReference type="PIRSF" id="PIRSF037097">
    <property type="entry name" value="AP4_complex_epsilon"/>
    <property type="match status" value="1"/>
</dbReference>
<evidence type="ECO:0000256" key="1">
    <source>
        <dbReference type="ARBA" id="ARBA00004308"/>
    </source>
</evidence>
<sequence>MSSAPPPAVQKNKSKEFYDLVRRIGECKSKTDEDVIMQRESMYLRALLQQPKIDKMKIKEVMLRLMYLEMLGHDASFGHIHAVKACVESDIAIKRAGYLATTSFLNEDHDLIILIVNTVQQDLKSDDYLVVCAALTAIMRLVNEDTVPAVLPQVTSLLMHPVAHVRKKAVMALMRFYQKSPQSVSHLHGKFREMICDKDPSVMSAAVCALHELVAHDPEPHKNLSSSFVSVLKQVIDRRLPKSYEYHRTPAPFVQIKLLKILAILGAHDKTTSSEMYNVLEDTLARATDSKNQIGNALVYESVRTITSIYPNPQLLAQCAMVISRFIKSSNNNLKYAGLNTLACIVNVNPQYAAEHQMAVVDCLEDSDETLRKKTLDLLYKMTKPNNVEVIVERMLAFLKRDGDKYSDQYVREETASRVAELAERYAPDAKWYVEVMTELFETAGDVVKPSIGQGLMRLLAEGTGDDAIDDLSRKSAVNAYVNLLHKPKLPLVLLKTMVWVLGELGELSGRNAETLMDMLVEVTEKQIHGPAVETLVLSAIAKIARRASGGLSPNARAFVEQNAKSKFVEKQQRALEVDVLVGEETQILSGVIAPSAVDVNVDASLSMLNQYVSNALANGAKPYQEKAQR</sequence>
<dbReference type="Gramene" id="ABO99044">
    <property type="protein sequence ID" value="ABO99044"/>
    <property type="gene ID" value="OSTLU_39338"/>
</dbReference>
<dbReference type="InterPro" id="IPR002553">
    <property type="entry name" value="Clathrin/coatomer_adapt-like_N"/>
</dbReference>
<dbReference type="GO" id="GO:0030124">
    <property type="term" value="C:AP-4 adaptor complex"/>
    <property type="evidence" value="ECO:0007669"/>
    <property type="project" value="EnsemblPlants"/>
</dbReference>
<dbReference type="InterPro" id="IPR016024">
    <property type="entry name" value="ARM-type_fold"/>
</dbReference>
<dbReference type="AlphaFoldDB" id="A4S5C9"/>
<organism evidence="6 7">
    <name type="scientific">Ostreococcus lucimarinus (strain CCE9901)</name>
    <dbReference type="NCBI Taxonomy" id="436017"/>
    <lineage>
        <taxon>Eukaryota</taxon>
        <taxon>Viridiplantae</taxon>
        <taxon>Chlorophyta</taxon>
        <taxon>Mamiellophyceae</taxon>
        <taxon>Mamiellales</taxon>
        <taxon>Bathycoccaceae</taxon>
        <taxon>Ostreococcus</taxon>
    </lineage>
</organism>